<sequence length="142" mass="15817">MSSADDTPRHSLESLAMLAGLTPRTVRYYIQQGLVDRPLGEKRGAYYGARHLEQLLQVRRWVDAGLSLERIAELMAGAPDDPAPRVAKPGSVEVWSRVTLADGLELHLEPGRAGLGAEQVRRLVRRITEAYRDVRSNDKEDS</sequence>
<name>A0A3N7HVT6_9BURK</name>
<proteinExistence type="predicted"/>
<dbReference type="PANTHER" id="PTHR30204:SF69">
    <property type="entry name" value="MERR-FAMILY TRANSCRIPTIONAL REGULATOR"/>
    <property type="match status" value="1"/>
</dbReference>
<dbReference type="PROSITE" id="PS50937">
    <property type="entry name" value="HTH_MERR_2"/>
    <property type="match status" value="1"/>
</dbReference>
<keyword evidence="1" id="KW-0678">Repressor</keyword>
<dbReference type="InterPro" id="IPR047057">
    <property type="entry name" value="MerR_fam"/>
</dbReference>
<evidence type="ECO:0000313" key="6">
    <source>
        <dbReference type="EMBL" id="RQP26490.1"/>
    </source>
</evidence>
<keyword evidence="3" id="KW-0238">DNA-binding</keyword>
<evidence type="ECO:0000256" key="3">
    <source>
        <dbReference type="ARBA" id="ARBA00023125"/>
    </source>
</evidence>
<dbReference type="GO" id="GO:0003677">
    <property type="term" value="F:DNA binding"/>
    <property type="evidence" value="ECO:0007669"/>
    <property type="project" value="UniProtKB-KW"/>
</dbReference>
<dbReference type="Pfam" id="PF13411">
    <property type="entry name" value="MerR_1"/>
    <property type="match status" value="1"/>
</dbReference>
<evidence type="ECO:0000256" key="4">
    <source>
        <dbReference type="ARBA" id="ARBA00023163"/>
    </source>
</evidence>
<dbReference type="InterPro" id="IPR009061">
    <property type="entry name" value="DNA-bd_dom_put_sf"/>
</dbReference>
<dbReference type="CDD" id="cd00592">
    <property type="entry name" value="HTH_MerR-like"/>
    <property type="match status" value="1"/>
</dbReference>
<dbReference type="RefSeq" id="WP_124539176.1">
    <property type="nucleotide sequence ID" value="NZ_QUSW01000001.1"/>
</dbReference>
<evidence type="ECO:0000259" key="5">
    <source>
        <dbReference type="PROSITE" id="PS50937"/>
    </source>
</evidence>
<evidence type="ECO:0000313" key="7">
    <source>
        <dbReference type="Proteomes" id="UP000267464"/>
    </source>
</evidence>
<keyword evidence="4" id="KW-0804">Transcription</keyword>
<evidence type="ECO:0000256" key="1">
    <source>
        <dbReference type="ARBA" id="ARBA00022491"/>
    </source>
</evidence>
<dbReference type="InterPro" id="IPR000551">
    <property type="entry name" value="MerR-type_HTH_dom"/>
</dbReference>
<dbReference type="GO" id="GO:0003700">
    <property type="term" value="F:DNA-binding transcription factor activity"/>
    <property type="evidence" value="ECO:0007669"/>
    <property type="project" value="InterPro"/>
</dbReference>
<dbReference type="SUPFAM" id="SSF46955">
    <property type="entry name" value="Putative DNA-binding domain"/>
    <property type="match status" value="1"/>
</dbReference>
<dbReference type="Gene3D" id="1.10.1660.10">
    <property type="match status" value="1"/>
</dbReference>
<gene>
    <name evidence="6" type="ORF">DZC73_05640</name>
</gene>
<accession>A0A3N7HVT6</accession>
<reference evidence="6 7" key="1">
    <citation type="submission" date="2018-08" db="EMBL/GenBank/DDBJ databases">
        <authorList>
            <person name="Khan S.A."/>
            <person name="Jeon C.O."/>
            <person name="Chun B.H."/>
            <person name="Jeong S.E."/>
        </authorList>
    </citation>
    <scope>NUCLEOTIDE SEQUENCE [LARGE SCALE GENOMIC DNA]</scope>
    <source>
        <strain evidence="6 7">S-16</strain>
    </source>
</reference>
<keyword evidence="2" id="KW-0805">Transcription regulation</keyword>
<dbReference type="OrthoDB" id="9808480at2"/>
<keyword evidence="7" id="KW-1185">Reference proteome</keyword>
<dbReference type="Proteomes" id="UP000267464">
    <property type="component" value="Unassembled WGS sequence"/>
</dbReference>
<dbReference type="AlphaFoldDB" id="A0A3N7HVT6"/>
<feature type="domain" description="HTH merR-type" evidence="5">
    <location>
        <begin position="15"/>
        <end position="77"/>
    </location>
</feature>
<comment type="caution">
    <text evidence="6">The sequence shown here is derived from an EMBL/GenBank/DDBJ whole genome shotgun (WGS) entry which is preliminary data.</text>
</comment>
<organism evidence="6 7">
    <name type="scientific">Piscinibacter terrae</name>
    <dbReference type="NCBI Taxonomy" id="2496871"/>
    <lineage>
        <taxon>Bacteria</taxon>
        <taxon>Pseudomonadati</taxon>
        <taxon>Pseudomonadota</taxon>
        <taxon>Betaproteobacteria</taxon>
        <taxon>Burkholderiales</taxon>
        <taxon>Sphaerotilaceae</taxon>
        <taxon>Piscinibacter</taxon>
    </lineage>
</organism>
<dbReference type="SMART" id="SM00422">
    <property type="entry name" value="HTH_MERR"/>
    <property type="match status" value="1"/>
</dbReference>
<reference evidence="6 7" key="2">
    <citation type="submission" date="2018-12" db="EMBL/GenBank/DDBJ databases">
        <title>Rhizobacter gummiphilus sp. nov., a rubber-degrading bacterium isolated from the soil of a botanical garden in Japan.</title>
        <authorList>
            <person name="Shunsuke S.S."/>
        </authorList>
    </citation>
    <scope>NUCLEOTIDE SEQUENCE [LARGE SCALE GENOMIC DNA]</scope>
    <source>
        <strain evidence="6 7">S-16</strain>
    </source>
</reference>
<protein>
    <submittedName>
        <fullName evidence="6">MerR family transcriptional regulator</fullName>
    </submittedName>
</protein>
<dbReference type="EMBL" id="QUSW01000001">
    <property type="protein sequence ID" value="RQP26490.1"/>
    <property type="molecule type" value="Genomic_DNA"/>
</dbReference>
<evidence type="ECO:0000256" key="2">
    <source>
        <dbReference type="ARBA" id="ARBA00023015"/>
    </source>
</evidence>
<dbReference type="PANTHER" id="PTHR30204">
    <property type="entry name" value="REDOX-CYCLING DRUG-SENSING TRANSCRIPTIONAL ACTIVATOR SOXR"/>
    <property type="match status" value="1"/>
</dbReference>